<feature type="transmembrane region" description="Helical" evidence="7">
    <location>
        <begin position="125"/>
        <end position="146"/>
    </location>
</feature>
<keyword evidence="3 7" id="KW-0812">Transmembrane</keyword>
<feature type="transmembrane region" description="Helical" evidence="7">
    <location>
        <begin position="193"/>
        <end position="211"/>
    </location>
</feature>
<dbReference type="GO" id="GO:0005886">
    <property type="term" value="C:plasma membrane"/>
    <property type="evidence" value="ECO:0007669"/>
    <property type="project" value="UniProtKB-SubCell"/>
</dbReference>
<organism evidence="9 10">
    <name type="scientific">Tateyamaria omphalii</name>
    <dbReference type="NCBI Taxonomy" id="299262"/>
    <lineage>
        <taxon>Bacteria</taxon>
        <taxon>Pseudomonadati</taxon>
        <taxon>Pseudomonadota</taxon>
        <taxon>Alphaproteobacteria</taxon>
        <taxon>Rhodobacterales</taxon>
        <taxon>Roseobacteraceae</taxon>
        <taxon>Tateyamaria</taxon>
    </lineage>
</organism>
<evidence type="ECO:0000256" key="5">
    <source>
        <dbReference type="ARBA" id="ARBA00023136"/>
    </source>
</evidence>
<feature type="transmembrane region" description="Helical" evidence="7">
    <location>
        <begin position="152"/>
        <end position="172"/>
    </location>
</feature>
<evidence type="ECO:0000256" key="1">
    <source>
        <dbReference type="ARBA" id="ARBA00004651"/>
    </source>
</evidence>
<evidence type="ECO:0000256" key="4">
    <source>
        <dbReference type="ARBA" id="ARBA00022989"/>
    </source>
</evidence>
<evidence type="ECO:0000259" key="8">
    <source>
        <dbReference type="Pfam" id="PF09924"/>
    </source>
</evidence>
<feature type="domain" description="Phosphatidylglycerol lysyltransferase C-terminal" evidence="8">
    <location>
        <begin position="343"/>
        <end position="571"/>
    </location>
</feature>
<dbReference type="GO" id="GO:0016755">
    <property type="term" value="F:aminoacyltransferase activity"/>
    <property type="evidence" value="ECO:0007669"/>
    <property type="project" value="TreeGrafter"/>
</dbReference>
<reference evidence="9 10" key="1">
    <citation type="submission" date="2017-01" db="EMBL/GenBank/DDBJ databases">
        <title>Complete genome of Tateyamaria omphalii DOK1-4 isolated from seawater in Dokdo.</title>
        <authorList>
            <person name="Kim J.H."/>
            <person name="Chi W.-J."/>
        </authorList>
    </citation>
    <scope>NUCLEOTIDE SEQUENCE [LARGE SCALE GENOMIC DNA]</scope>
    <source>
        <strain evidence="9 10">DOK1-4</strain>
    </source>
</reference>
<dbReference type="PROSITE" id="PS51257">
    <property type="entry name" value="PROKAR_LIPOPROTEIN"/>
    <property type="match status" value="1"/>
</dbReference>
<evidence type="ECO:0000313" key="9">
    <source>
        <dbReference type="EMBL" id="APX11387.1"/>
    </source>
</evidence>
<dbReference type="AlphaFoldDB" id="A0A1P8MTF5"/>
<keyword evidence="2" id="KW-1003">Cell membrane</keyword>
<dbReference type="GO" id="GO:0055091">
    <property type="term" value="P:phospholipid homeostasis"/>
    <property type="evidence" value="ECO:0007669"/>
    <property type="project" value="TreeGrafter"/>
</dbReference>
<feature type="transmembrane region" description="Helical" evidence="7">
    <location>
        <begin position="45"/>
        <end position="64"/>
    </location>
</feature>
<dbReference type="PANTHER" id="PTHR34697:SF2">
    <property type="entry name" value="PHOSPHATIDYLGLYCEROL LYSYLTRANSFERASE"/>
    <property type="match status" value="1"/>
</dbReference>
<evidence type="ECO:0000256" key="7">
    <source>
        <dbReference type="SAM" id="Phobius"/>
    </source>
</evidence>
<evidence type="ECO:0000256" key="2">
    <source>
        <dbReference type="ARBA" id="ARBA00022475"/>
    </source>
</evidence>
<keyword evidence="4 7" id="KW-1133">Transmembrane helix</keyword>
<feature type="transmembrane region" description="Helical" evidence="7">
    <location>
        <begin position="84"/>
        <end position="105"/>
    </location>
</feature>
<dbReference type="SUPFAM" id="SSF55729">
    <property type="entry name" value="Acyl-CoA N-acyltransferases (Nat)"/>
    <property type="match status" value="1"/>
</dbReference>
<keyword evidence="5 7" id="KW-0472">Membrane</keyword>
<accession>A0A1P8MTF5</accession>
<keyword evidence="10" id="KW-1185">Reference proteome</keyword>
<dbReference type="PANTHER" id="PTHR34697">
    <property type="entry name" value="PHOSPHATIDYLGLYCEROL LYSYLTRANSFERASE"/>
    <property type="match status" value="1"/>
</dbReference>
<dbReference type="Pfam" id="PF09924">
    <property type="entry name" value="LPG_synthase_C"/>
    <property type="match status" value="1"/>
</dbReference>
<dbReference type="InterPro" id="IPR051211">
    <property type="entry name" value="PG_lysyltransferase"/>
</dbReference>
<comment type="subcellular location">
    <subcellularLocation>
        <location evidence="1">Cell membrane</location>
        <topology evidence="1">Multi-pass membrane protein</topology>
    </subcellularLocation>
</comment>
<gene>
    <name evidence="9" type="ORF">BWR18_06620</name>
</gene>
<evidence type="ECO:0000256" key="3">
    <source>
        <dbReference type="ARBA" id="ARBA00022692"/>
    </source>
</evidence>
<evidence type="ECO:0000313" key="10">
    <source>
        <dbReference type="Proteomes" id="UP000186336"/>
    </source>
</evidence>
<evidence type="ECO:0000256" key="6">
    <source>
        <dbReference type="SAM" id="MobiDB-lite"/>
    </source>
</evidence>
<dbReference type="EMBL" id="CP019312">
    <property type="protein sequence ID" value="APX11387.1"/>
    <property type="molecule type" value="Genomic_DNA"/>
</dbReference>
<dbReference type="KEGG" id="tom:BWR18_06620"/>
<dbReference type="InterPro" id="IPR016181">
    <property type="entry name" value="Acyl_CoA_acyltransferase"/>
</dbReference>
<feature type="transmembrane region" description="Helical" evidence="7">
    <location>
        <begin position="217"/>
        <end position="235"/>
    </location>
</feature>
<feature type="transmembrane region" description="Helical" evidence="7">
    <location>
        <begin position="6"/>
        <end position="25"/>
    </location>
</feature>
<name>A0A1P8MTF5_9RHOB</name>
<sequence length="618" mass="65944">MVVWRAALRISFPILILIGCATLLARQVPMDVVATLPRQLADITALQWTLAALLTAGSFLAVAQYDVQAHRTLGTDVSARRGRITGAVGIAIGQTVGFGLVSGAVARWRMLPEMGAGQALKLSTFVSLSFVIAWACVTGLICALLPAPAWTMALSLAALILLPVGAALLFWCPTLRVGKHRIPLPSLRVSGAILFWAMIDMVLAAAALWVLLPAGTLSFLTVLPLFMVALGCGLMSNTPGGVGPFELVLVSALPLAAEAGVLAAILAFRIVYYAAPACIAMAAMLRPLPAPHRSVAHASDWQRMPRSEVQALRQNGGRIETAGCAPAPIWRTAQTETLFTDPPRLRKDALKGLKQVAARHGRVPVVYKCGARLARMARQAGWAVLHIANDAIVDLADYDIASPSRGRLRRKLRAADRAGIIVRSNLLPDPDAAAQLDADWQARCGMARGGSMGRYCPDYVSRQWVVSAYSGNILVAFATFHRGSRDWCLDIMRHSDAAPDGTMQALVHHALQEAQAMGVTRVSLASVIACPDPARAAWRWAAERAMLHAGGTGLRQFKSAFAPRWVPRYAAAPSWFALALGLADIARSVRAPGPLPDANASAPHQEDENYELASPSAA</sequence>
<proteinExistence type="predicted"/>
<dbReference type="STRING" id="299262.BWR18_06620"/>
<protein>
    <recommendedName>
        <fullName evidence="8">Phosphatidylglycerol lysyltransferase C-terminal domain-containing protein</fullName>
    </recommendedName>
</protein>
<dbReference type="Proteomes" id="UP000186336">
    <property type="component" value="Chromosome"/>
</dbReference>
<dbReference type="InterPro" id="IPR024320">
    <property type="entry name" value="LPG_synthase_C"/>
</dbReference>
<feature type="region of interest" description="Disordered" evidence="6">
    <location>
        <begin position="593"/>
        <end position="618"/>
    </location>
</feature>
<feature type="transmembrane region" description="Helical" evidence="7">
    <location>
        <begin position="247"/>
        <end position="275"/>
    </location>
</feature>